<dbReference type="Proteomes" id="UP000187464">
    <property type="component" value="Chromosome I"/>
</dbReference>
<keyword evidence="3 8" id="KW-0436">Ligase</keyword>
<accession>A0A1R3SYU4</accession>
<evidence type="ECO:0000313" key="11">
    <source>
        <dbReference type="Proteomes" id="UP000187464"/>
    </source>
</evidence>
<dbReference type="Pfam" id="PF01171">
    <property type="entry name" value="ATP_bind_3"/>
    <property type="match status" value="1"/>
</dbReference>
<sequence>MIDRVRRFIEKEKLFAPGATVIVGLSGGMDSMVLLDLLTLSGYQCVAAHCNFHLRGEESNRDAAFVKKWCKGIDIPFTSIDFDTTQYAADKKISIEMAARELRYDWFEIVRRQYVAEAVAVAHHKDDSVETVLLNLIRGTGIKGLSGIMPKNRHVVRPLLCVTRAEIEEYIAERDMPYVFDSTNDNDIFLRNSLRLNIIPQLEKLNPSVREAIWRTSRNLFEAEKVYSESLRDIIKDLFRDDKIDIAKLRQTASPRSVLFEILSPLGFGASVIEDVYLGMESTSGKVFHSKSYRLIKDRGVFILDPVTGNERDGELIQIHLETEEVTGSLHLLIRKEEMPLSIEKNSRILYADLSKLKFPLTVRRWNKGDWFIPFGMKGRKKVSDYFTDRKYSLKEKENAWILLSGDDIVWIVGERPDDRYKITEESSDVFVVEMVNNAI</sequence>
<evidence type="ECO:0000256" key="4">
    <source>
        <dbReference type="ARBA" id="ARBA00022694"/>
    </source>
</evidence>
<dbReference type="InterPro" id="IPR014729">
    <property type="entry name" value="Rossmann-like_a/b/a_fold"/>
</dbReference>
<dbReference type="SMART" id="SM00977">
    <property type="entry name" value="TilS_C"/>
    <property type="match status" value="1"/>
</dbReference>
<evidence type="ECO:0000259" key="9">
    <source>
        <dbReference type="SMART" id="SM00977"/>
    </source>
</evidence>
<dbReference type="NCBIfam" id="TIGR02433">
    <property type="entry name" value="lysidine_TilS_C"/>
    <property type="match status" value="1"/>
</dbReference>
<dbReference type="RefSeq" id="WP_076930642.1">
    <property type="nucleotide sequence ID" value="NZ_LT605205.1"/>
</dbReference>
<dbReference type="InterPro" id="IPR012094">
    <property type="entry name" value="tRNA_Ile_lys_synt"/>
</dbReference>
<dbReference type="GO" id="GO:0032267">
    <property type="term" value="F:tRNA(Ile)-lysidine synthase activity"/>
    <property type="evidence" value="ECO:0007669"/>
    <property type="project" value="UniProtKB-EC"/>
</dbReference>
<evidence type="ECO:0000256" key="7">
    <source>
        <dbReference type="ARBA" id="ARBA00048539"/>
    </source>
</evidence>
<evidence type="ECO:0000256" key="8">
    <source>
        <dbReference type="HAMAP-Rule" id="MF_01161"/>
    </source>
</evidence>
<dbReference type="InterPro" id="IPR012795">
    <property type="entry name" value="tRNA_Ile_lys_synt_N"/>
</dbReference>
<organism evidence="10 11">
    <name type="scientific">Proteiniphilum saccharofermentans</name>
    <dbReference type="NCBI Taxonomy" id="1642647"/>
    <lineage>
        <taxon>Bacteria</taxon>
        <taxon>Pseudomonadati</taxon>
        <taxon>Bacteroidota</taxon>
        <taxon>Bacteroidia</taxon>
        <taxon>Bacteroidales</taxon>
        <taxon>Dysgonomonadaceae</taxon>
        <taxon>Proteiniphilum</taxon>
    </lineage>
</organism>
<dbReference type="PANTHER" id="PTHR43033:SF1">
    <property type="entry name" value="TRNA(ILE)-LYSIDINE SYNTHASE-RELATED"/>
    <property type="match status" value="1"/>
</dbReference>
<evidence type="ECO:0000256" key="5">
    <source>
        <dbReference type="ARBA" id="ARBA00022741"/>
    </source>
</evidence>
<comment type="similarity">
    <text evidence="8">Belongs to the tRNA(Ile)-lysidine synthase family.</text>
</comment>
<dbReference type="NCBIfam" id="TIGR02432">
    <property type="entry name" value="lysidine_TilS_N"/>
    <property type="match status" value="1"/>
</dbReference>
<dbReference type="InterPro" id="IPR012796">
    <property type="entry name" value="Lysidine-tRNA-synth_C"/>
</dbReference>
<dbReference type="GO" id="GO:0005737">
    <property type="term" value="C:cytoplasm"/>
    <property type="evidence" value="ECO:0007669"/>
    <property type="project" value="UniProtKB-SubCell"/>
</dbReference>
<dbReference type="Gene3D" id="3.40.50.620">
    <property type="entry name" value="HUPs"/>
    <property type="match status" value="1"/>
</dbReference>
<dbReference type="HAMAP" id="MF_01161">
    <property type="entry name" value="tRNA_Ile_lys_synt"/>
    <property type="match status" value="1"/>
</dbReference>
<comment type="subcellular location">
    <subcellularLocation>
        <location evidence="1 8">Cytoplasm</location>
    </subcellularLocation>
</comment>
<evidence type="ECO:0000313" key="10">
    <source>
        <dbReference type="EMBL" id="SCD20671.1"/>
    </source>
</evidence>
<keyword evidence="11" id="KW-1185">Reference proteome</keyword>
<dbReference type="EC" id="6.3.4.19" evidence="8"/>
<protein>
    <recommendedName>
        <fullName evidence="8">tRNA(Ile)-lysidine synthase</fullName>
        <ecNumber evidence="8">6.3.4.19</ecNumber>
    </recommendedName>
    <alternativeName>
        <fullName evidence="8">tRNA(Ile)-2-lysyl-cytidine synthase</fullName>
    </alternativeName>
    <alternativeName>
        <fullName evidence="8">tRNA(Ile)-lysidine synthetase</fullName>
    </alternativeName>
</protein>
<dbReference type="CDD" id="cd01992">
    <property type="entry name" value="TilS_N"/>
    <property type="match status" value="1"/>
</dbReference>
<dbReference type="SUPFAM" id="SSF56037">
    <property type="entry name" value="PheT/TilS domain"/>
    <property type="match status" value="1"/>
</dbReference>
<feature type="binding site" evidence="8">
    <location>
        <begin position="26"/>
        <end position="31"/>
    </location>
    <ligand>
        <name>ATP</name>
        <dbReference type="ChEBI" id="CHEBI:30616"/>
    </ligand>
</feature>
<comment type="function">
    <text evidence="8">Ligates lysine onto the cytidine present at position 34 of the AUA codon-specific tRNA(Ile) that contains the anticodon CAU, in an ATP-dependent manner. Cytidine is converted to lysidine, thus changing the amino acid specificity of the tRNA from methionine to isoleucine.</text>
</comment>
<dbReference type="PANTHER" id="PTHR43033">
    <property type="entry name" value="TRNA(ILE)-LYSIDINE SYNTHASE-RELATED"/>
    <property type="match status" value="1"/>
</dbReference>
<dbReference type="EMBL" id="LT605205">
    <property type="protein sequence ID" value="SCD20671.1"/>
    <property type="molecule type" value="Genomic_DNA"/>
</dbReference>
<reference evidence="10 11" key="1">
    <citation type="submission" date="2016-08" db="EMBL/GenBank/DDBJ databases">
        <authorList>
            <person name="Seilhamer J.J."/>
        </authorList>
    </citation>
    <scope>NUCLEOTIDE SEQUENCE [LARGE SCALE GENOMIC DNA]</scope>
    <source>
        <strain evidence="10">M3/6</strain>
    </source>
</reference>
<keyword evidence="6 8" id="KW-0067">ATP-binding</keyword>
<evidence type="ECO:0000256" key="2">
    <source>
        <dbReference type="ARBA" id="ARBA00022490"/>
    </source>
</evidence>
<dbReference type="InterPro" id="IPR011063">
    <property type="entry name" value="TilS/TtcA_N"/>
</dbReference>
<keyword evidence="5 8" id="KW-0547">Nucleotide-binding</keyword>
<evidence type="ECO:0000256" key="3">
    <source>
        <dbReference type="ARBA" id="ARBA00022598"/>
    </source>
</evidence>
<dbReference type="GO" id="GO:0006400">
    <property type="term" value="P:tRNA modification"/>
    <property type="evidence" value="ECO:0007669"/>
    <property type="project" value="UniProtKB-UniRule"/>
</dbReference>
<dbReference type="STRING" id="1642647.PSM36_1855"/>
<comment type="domain">
    <text evidence="8">The N-terminal region contains the highly conserved SGGXDS motif, predicted to be a P-loop motif involved in ATP binding.</text>
</comment>
<comment type="catalytic activity">
    <reaction evidence="7 8">
        <text>cytidine(34) in tRNA(Ile2) + L-lysine + ATP = lysidine(34) in tRNA(Ile2) + AMP + diphosphate + H(+)</text>
        <dbReference type="Rhea" id="RHEA:43744"/>
        <dbReference type="Rhea" id="RHEA-COMP:10625"/>
        <dbReference type="Rhea" id="RHEA-COMP:10670"/>
        <dbReference type="ChEBI" id="CHEBI:15378"/>
        <dbReference type="ChEBI" id="CHEBI:30616"/>
        <dbReference type="ChEBI" id="CHEBI:32551"/>
        <dbReference type="ChEBI" id="CHEBI:33019"/>
        <dbReference type="ChEBI" id="CHEBI:82748"/>
        <dbReference type="ChEBI" id="CHEBI:83665"/>
        <dbReference type="ChEBI" id="CHEBI:456215"/>
        <dbReference type="EC" id="6.3.4.19"/>
    </reaction>
</comment>
<name>A0A1R3SYU4_9BACT</name>
<evidence type="ECO:0000256" key="1">
    <source>
        <dbReference type="ARBA" id="ARBA00004496"/>
    </source>
</evidence>
<gene>
    <name evidence="8 10" type="primary">tilS</name>
    <name evidence="10" type="ORF">PSM36_1855</name>
</gene>
<dbReference type="GO" id="GO:0005524">
    <property type="term" value="F:ATP binding"/>
    <property type="evidence" value="ECO:0007669"/>
    <property type="project" value="UniProtKB-UniRule"/>
</dbReference>
<dbReference type="SUPFAM" id="SSF52402">
    <property type="entry name" value="Adenine nucleotide alpha hydrolases-like"/>
    <property type="match status" value="1"/>
</dbReference>
<proteinExistence type="inferred from homology"/>
<keyword evidence="2 8" id="KW-0963">Cytoplasm</keyword>
<dbReference type="KEGG" id="psac:PSM36_1855"/>
<dbReference type="AlphaFoldDB" id="A0A1R3SYU4"/>
<feature type="domain" description="Lysidine-tRNA(Ile) synthetase C-terminal" evidence="9">
    <location>
        <begin position="361"/>
        <end position="433"/>
    </location>
</feature>
<keyword evidence="4 8" id="KW-0819">tRNA processing</keyword>
<evidence type="ECO:0000256" key="6">
    <source>
        <dbReference type="ARBA" id="ARBA00022840"/>
    </source>
</evidence>